<accession>A0A0G4NRD2</accession>
<organism evidence="2 3">
    <name type="scientific">Verticillium longisporum</name>
    <name type="common">Verticillium dahliae var. longisporum</name>
    <dbReference type="NCBI Taxonomy" id="100787"/>
    <lineage>
        <taxon>Eukaryota</taxon>
        <taxon>Fungi</taxon>
        <taxon>Dikarya</taxon>
        <taxon>Ascomycota</taxon>
        <taxon>Pezizomycotina</taxon>
        <taxon>Sordariomycetes</taxon>
        <taxon>Hypocreomycetidae</taxon>
        <taxon>Glomerellales</taxon>
        <taxon>Plectosphaerellaceae</taxon>
        <taxon>Verticillium</taxon>
    </lineage>
</organism>
<dbReference type="Proteomes" id="UP000045706">
    <property type="component" value="Unassembled WGS sequence"/>
</dbReference>
<sequence>GGAEAHRAHSQAASAGLEGQRRGGLLEAARPSQGYPYHPPSPTDRRFPQAARRIRQVTAAQGSCRLRRRRGRGDAHGG</sequence>
<evidence type="ECO:0000313" key="3">
    <source>
        <dbReference type="Proteomes" id="UP000045706"/>
    </source>
</evidence>
<feature type="non-terminal residue" evidence="2">
    <location>
        <position position="1"/>
    </location>
</feature>
<proteinExistence type="predicted"/>
<protein>
    <submittedName>
        <fullName evidence="2">Uncharacterized protein</fullName>
    </submittedName>
</protein>
<reference evidence="3" key="1">
    <citation type="submission" date="2015-05" db="EMBL/GenBank/DDBJ databases">
        <authorList>
            <person name="Fogelqvist Johan"/>
        </authorList>
    </citation>
    <scope>NUCLEOTIDE SEQUENCE [LARGE SCALE GENOMIC DNA]</scope>
</reference>
<gene>
    <name evidence="2" type="ORF">BN1723_020726</name>
</gene>
<evidence type="ECO:0000313" key="2">
    <source>
        <dbReference type="EMBL" id="CRK49047.1"/>
    </source>
</evidence>
<dbReference type="EMBL" id="CVQI01038247">
    <property type="protein sequence ID" value="CRK49047.1"/>
    <property type="molecule type" value="Genomic_DNA"/>
</dbReference>
<dbReference type="AlphaFoldDB" id="A0A0G4NRD2"/>
<name>A0A0G4NRD2_VERLO</name>
<feature type="region of interest" description="Disordered" evidence="1">
    <location>
        <begin position="1"/>
        <end position="78"/>
    </location>
</feature>
<evidence type="ECO:0000256" key="1">
    <source>
        <dbReference type="SAM" id="MobiDB-lite"/>
    </source>
</evidence>